<dbReference type="HOGENOM" id="CLU_1559978_0_0_11"/>
<dbReference type="KEGG" id="bbp:BBPR_0701"/>
<proteinExistence type="predicted"/>
<reference evidence="2 3" key="1">
    <citation type="journal article" date="2010" name="Proc. Natl. Acad. Sci. U.S.A.">
        <title>Genome analysis of Bifidobacterium bifidum PRL2010 reveals metabolic pathways for host-derived glycan foraging.</title>
        <authorList>
            <person name="Turroni F."/>
            <person name="Bottacini F."/>
            <person name="Foroni E."/>
            <person name="Mulder I."/>
            <person name="Kim J.H."/>
            <person name="Zomer A."/>
            <person name="Sanchez B."/>
            <person name="Bidossi A."/>
            <person name="Ferrarini A."/>
            <person name="Giubellini V."/>
            <person name="Delledonne M."/>
            <person name="Henrissat B."/>
            <person name="Coutinho P."/>
            <person name="Oggioni M."/>
            <person name="Fitzgerald G.F."/>
            <person name="Mills D."/>
            <person name="Margolles A."/>
            <person name="Kelly D."/>
            <person name="van Sinderen D."/>
            <person name="Ventura M."/>
        </authorList>
    </citation>
    <scope>NUCLEOTIDE SEQUENCE [LARGE SCALE GENOMIC DNA]</scope>
    <source>
        <strain evidence="2 3">PRL2010</strain>
    </source>
</reference>
<dbReference type="AlphaFoldDB" id="A0A0H3EC36"/>
<name>A0A0H3EC36_BIFBP</name>
<accession>A0A0H3EC36</accession>
<keyword evidence="1" id="KW-0175">Coiled coil</keyword>
<dbReference type="OrthoDB" id="10015210at2"/>
<dbReference type="EMBL" id="CP001840">
    <property type="protein sequence ID" value="ADP35790.1"/>
    <property type="molecule type" value="Genomic_DNA"/>
</dbReference>
<feature type="coiled-coil region" evidence="1">
    <location>
        <begin position="128"/>
        <end position="162"/>
    </location>
</feature>
<dbReference type="Proteomes" id="UP000002312">
    <property type="component" value="Chromosome"/>
</dbReference>
<evidence type="ECO:0000256" key="1">
    <source>
        <dbReference type="SAM" id="Coils"/>
    </source>
</evidence>
<evidence type="ECO:0000313" key="2">
    <source>
        <dbReference type="EMBL" id="ADP35790.1"/>
    </source>
</evidence>
<organism evidence="2 3">
    <name type="scientific">Bifidobacterium bifidum (strain PRL2010)</name>
    <dbReference type="NCBI Taxonomy" id="702459"/>
    <lineage>
        <taxon>Bacteria</taxon>
        <taxon>Bacillati</taxon>
        <taxon>Actinomycetota</taxon>
        <taxon>Actinomycetes</taxon>
        <taxon>Bifidobacteriales</taxon>
        <taxon>Bifidobacteriaceae</taxon>
        <taxon>Bifidobacterium</taxon>
    </lineage>
</organism>
<gene>
    <name evidence="2" type="ordered locus">BBPR_0701</name>
</gene>
<evidence type="ECO:0000313" key="3">
    <source>
        <dbReference type="Proteomes" id="UP000002312"/>
    </source>
</evidence>
<protein>
    <submittedName>
        <fullName evidence="2">Uncharacterized protein</fullName>
    </submittedName>
</protein>
<dbReference type="PATRIC" id="fig|702459.3.peg.730"/>
<sequence>MQLDAPAGENMAVFVSHAFVLYLNPLPVPHVNGPFLFGPNRFFRDYLEGRNIAFEDQELQVDFSSMNEMGITIMEEWNKIYMGEAQSKLSVFTEKDVRYYADDYAAYVGQMVLGCEIGAERILEHPDIERLKTENKKLSEKRKKLEADLKKSRAEVQKLRNSKSWKVTAPLRAVMRLFGKD</sequence>
<dbReference type="RefSeq" id="WP_013389751.1">
    <property type="nucleotide sequence ID" value="NC_014638.1"/>
</dbReference>